<accession>A0A4S8HTI2</accession>
<sequence>MKPLSIFSLMAIIFIAACNPSANDPGKPTPILKGSIDVKTAKRLVKNFEPRSYHETGEYGFFDTRCVWFSIEQLDTLVQKIKHENGDGIRFYLAAYDKDSAIHNKSVYRNHSTLVMVSTFDTVVIRDSKREHKHWDYYGKSANGIDAGAILTTDPENRGELCPPPATCGEEGATLFKP</sequence>
<gene>
    <name evidence="2" type="ORF">FAM09_16835</name>
</gene>
<feature type="signal peptide" evidence="1">
    <location>
        <begin position="1"/>
        <end position="22"/>
    </location>
</feature>
<organism evidence="2 3">
    <name type="scientific">Niastella caeni</name>
    <dbReference type="NCBI Taxonomy" id="2569763"/>
    <lineage>
        <taxon>Bacteria</taxon>
        <taxon>Pseudomonadati</taxon>
        <taxon>Bacteroidota</taxon>
        <taxon>Chitinophagia</taxon>
        <taxon>Chitinophagales</taxon>
        <taxon>Chitinophagaceae</taxon>
        <taxon>Niastella</taxon>
    </lineage>
</organism>
<evidence type="ECO:0000256" key="1">
    <source>
        <dbReference type="SAM" id="SignalP"/>
    </source>
</evidence>
<evidence type="ECO:0000313" key="2">
    <source>
        <dbReference type="EMBL" id="THU38341.1"/>
    </source>
</evidence>
<proteinExistence type="predicted"/>
<name>A0A4S8HTI2_9BACT</name>
<protein>
    <submittedName>
        <fullName evidence="2">Uncharacterized protein</fullName>
    </submittedName>
</protein>
<dbReference type="OrthoDB" id="662966at2"/>
<feature type="chain" id="PRO_5020761724" evidence="1">
    <location>
        <begin position="23"/>
        <end position="178"/>
    </location>
</feature>
<dbReference type="RefSeq" id="WP_136578296.1">
    <property type="nucleotide sequence ID" value="NZ_STFF01000004.1"/>
</dbReference>
<comment type="caution">
    <text evidence="2">The sequence shown here is derived from an EMBL/GenBank/DDBJ whole genome shotgun (WGS) entry which is preliminary data.</text>
</comment>
<keyword evidence="3" id="KW-1185">Reference proteome</keyword>
<dbReference type="AlphaFoldDB" id="A0A4S8HTI2"/>
<reference evidence="2 3" key="1">
    <citation type="submission" date="2019-04" db="EMBL/GenBank/DDBJ databases">
        <title>Niastella caeni sp. nov., isolated from activated sludge.</title>
        <authorList>
            <person name="Sheng M."/>
        </authorList>
    </citation>
    <scope>NUCLEOTIDE SEQUENCE [LARGE SCALE GENOMIC DNA]</scope>
    <source>
        <strain evidence="2 3">HX-2-15</strain>
    </source>
</reference>
<evidence type="ECO:0000313" key="3">
    <source>
        <dbReference type="Proteomes" id="UP000306918"/>
    </source>
</evidence>
<keyword evidence="1" id="KW-0732">Signal</keyword>
<dbReference type="Proteomes" id="UP000306918">
    <property type="component" value="Unassembled WGS sequence"/>
</dbReference>
<dbReference type="EMBL" id="STFF01000004">
    <property type="protein sequence ID" value="THU38341.1"/>
    <property type="molecule type" value="Genomic_DNA"/>
</dbReference>
<dbReference type="PROSITE" id="PS51257">
    <property type="entry name" value="PROKAR_LIPOPROTEIN"/>
    <property type="match status" value="1"/>
</dbReference>